<name>A0AAV1BXK8_OLDCO</name>
<evidence type="ECO:0000313" key="2">
    <source>
        <dbReference type="Proteomes" id="UP001161247"/>
    </source>
</evidence>
<evidence type="ECO:0000313" key="1">
    <source>
        <dbReference type="EMBL" id="CAI9088075.1"/>
    </source>
</evidence>
<protein>
    <submittedName>
        <fullName evidence="1">OLC1v1022310C1</fullName>
    </submittedName>
</protein>
<dbReference type="Proteomes" id="UP001161247">
    <property type="component" value="Chromosome 1"/>
</dbReference>
<gene>
    <name evidence="1" type="ORF">OLC1_LOCUS730</name>
</gene>
<dbReference type="EMBL" id="OX459118">
    <property type="protein sequence ID" value="CAI9088075.1"/>
    <property type="molecule type" value="Genomic_DNA"/>
</dbReference>
<sequence length="164" mass="18215">MFGRNLPLITITLKVDMSLYPPSSPHNRRLVAATVRKVLNKAHGIRRFVMLDDSAYGFGVSGGGGAYVDVEVFGNVDPNRLVNKLAREGIHAWFHSGSPKGRFVNYSDYYYDNFHEPYPYPCGHGPGYGYGRLYGGVFGSGGWPGYDDGYCHCYGDVGGYNNYY</sequence>
<dbReference type="AlphaFoldDB" id="A0AAV1BXK8"/>
<organism evidence="1 2">
    <name type="scientific">Oldenlandia corymbosa var. corymbosa</name>
    <dbReference type="NCBI Taxonomy" id="529605"/>
    <lineage>
        <taxon>Eukaryota</taxon>
        <taxon>Viridiplantae</taxon>
        <taxon>Streptophyta</taxon>
        <taxon>Embryophyta</taxon>
        <taxon>Tracheophyta</taxon>
        <taxon>Spermatophyta</taxon>
        <taxon>Magnoliopsida</taxon>
        <taxon>eudicotyledons</taxon>
        <taxon>Gunneridae</taxon>
        <taxon>Pentapetalae</taxon>
        <taxon>asterids</taxon>
        <taxon>lamiids</taxon>
        <taxon>Gentianales</taxon>
        <taxon>Rubiaceae</taxon>
        <taxon>Rubioideae</taxon>
        <taxon>Spermacoceae</taxon>
        <taxon>Hedyotis-Oldenlandia complex</taxon>
        <taxon>Oldenlandia</taxon>
    </lineage>
</organism>
<proteinExistence type="predicted"/>
<keyword evidence="2" id="KW-1185">Reference proteome</keyword>
<accession>A0AAV1BXK8</accession>
<reference evidence="1" key="1">
    <citation type="submission" date="2023-03" db="EMBL/GenBank/DDBJ databases">
        <authorList>
            <person name="Julca I."/>
        </authorList>
    </citation>
    <scope>NUCLEOTIDE SEQUENCE</scope>
</reference>